<organism evidence="11 12">
    <name type="scientific">Bradyrhizobium ivorense</name>
    <dbReference type="NCBI Taxonomy" id="2511166"/>
    <lineage>
        <taxon>Bacteria</taxon>
        <taxon>Pseudomonadati</taxon>
        <taxon>Pseudomonadota</taxon>
        <taxon>Alphaproteobacteria</taxon>
        <taxon>Hyphomicrobiales</taxon>
        <taxon>Nitrobacteraceae</taxon>
        <taxon>Bradyrhizobium</taxon>
    </lineage>
</organism>
<dbReference type="Proteomes" id="UP000328092">
    <property type="component" value="Unassembled WGS sequence"/>
</dbReference>
<dbReference type="GO" id="GO:0005524">
    <property type="term" value="F:ATP binding"/>
    <property type="evidence" value="ECO:0007669"/>
    <property type="project" value="UniProtKB-KW"/>
</dbReference>
<feature type="binding site" evidence="9">
    <location>
        <begin position="320"/>
        <end position="324"/>
    </location>
    <ligand>
        <name>ATP</name>
        <dbReference type="ChEBI" id="CHEBI:30616"/>
    </ligand>
</feature>
<evidence type="ECO:0000313" key="11">
    <source>
        <dbReference type="EMBL" id="VIO73151.1"/>
    </source>
</evidence>
<evidence type="ECO:0000256" key="10">
    <source>
        <dbReference type="RuleBase" id="RU003835"/>
    </source>
</evidence>
<keyword evidence="3 9" id="KW-0808">Transferase</keyword>
<keyword evidence="12" id="KW-1185">Reference proteome</keyword>
<evidence type="ECO:0000256" key="4">
    <source>
        <dbReference type="ARBA" id="ARBA00022723"/>
    </source>
</evidence>
<keyword evidence="4 9" id="KW-0479">Metal-binding</keyword>
<dbReference type="GO" id="GO:0006083">
    <property type="term" value="P:acetate metabolic process"/>
    <property type="evidence" value="ECO:0007669"/>
    <property type="project" value="TreeGrafter"/>
</dbReference>
<proteinExistence type="inferred from homology"/>
<comment type="caution">
    <text evidence="9">Lacks conserved residue(s) required for the propagation of feature annotation.</text>
</comment>
<dbReference type="InterPro" id="IPR043129">
    <property type="entry name" value="ATPase_NBD"/>
</dbReference>
<keyword evidence="6 9" id="KW-0418">Kinase</keyword>
<feature type="binding site" evidence="9">
    <location>
        <position position="9"/>
    </location>
    <ligand>
        <name>Mg(2+)</name>
        <dbReference type="ChEBI" id="CHEBI:18420"/>
    </ligand>
</feature>
<comment type="subunit">
    <text evidence="9">Homodimer.</text>
</comment>
<sequence>MTKAILALNAGSSSIKFAAYRVDGDDPGLSLICRGLLDRHASSAGFTIKDAAGKILDQAQSAPDEQTDPISPLLPRLQCILGRATLIAVGHRVVHGGAHFSAPILIQDDVLQRIDTLTPLAPLHQPACLAPIRALQRARPELAQVACFDTAFHRDMPSVYKRLPIPDIGDDIHRYGFHGLSFEYVAAQIGDPQKRTVIAHLGNGSSVCALQDGRSINTSMGLTPLDGLMMATRSGAIDPGLLLYLLESKGLSTQELKDLLYRESGLVGVSGVSSDMRTLLSASDQRSRLAVDQFCARAAEYIAVMAVSLGGLDRLVFTGGIGENSSQVRSEISYRIRWLGIELEEIETNDPPAPFRAHAARSRCRWYQQTKKR</sequence>
<feature type="binding site" evidence="9">
    <location>
        <position position="16"/>
    </location>
    <ligand>
        <name>ATP</name>
        <dbReference type="ChEBI" id="CHEBI:30616"/>
    </ligand>
</feature>
<keyword evidence="8 9" id="KW-0460">Magnesium</keyword>
<evidence type="ECO:0000256" key="1">
    <source>
        <dbReference type="ARBA" id="ARBA00008748"/>
    </source>
</evidence>
<dbReference type="Gene3D" id="3.30.420.40">
    <property type="match status" value="2"/>
</dbReference>
<dbReference type="AlphaFoldDB" id="A0A508TF30"/>
<comment type="caution">
    <text evidence="11">The sequence shown here is derived from an EMBL/GenBank/DDBJ whole genome shotgun (WGS) entry which is preliminary data.</text>
</comment>
<dbReference type="GO" id="GO:0006085">
    <property type="term" value="P:acetyl-CoA biosynthetic process"/>
    <property type="evidence" value="ECO:0007669"/>
    <property type="project" value="UniProtKB-UniRule"/>
</dbReference>
<dbReference type="InterPro" id="IPR000890">
    <property type="entry name" value="Aliphatic_acid_kin_short-chain"/>
</dbReference>
<dbReference type="PANTHER" id="PTHR21060">
    <property type="entry name" value="ACETATE KINASE"/>
    <property type="match status" value="1"/>
</dbReference>
<dbReference type="HAMAP" id="MF_00020">
    <property type="entry name" value="Acetate_kinase"/>
    <property type="match status" value="1"/>
</dbReference>
<evidence type="ECO:0000256" key="5">
    <source>
        <dbReference type="ARBA" id="ARBA00022741"/>
    </source>
</evidence>
<evidence type="ECO:0000256" key="3">
    <source>
        <dbReference type="ARBA" id="ARBA00022679"/>
    </source>
</evidence>
<evidence type="ECO:0000256" key="2">
    <source>
        <dbReference type="ARBA" id="ARBA00022490"/>
    </source>
</evidence>
<dbReference type="GO" id="GO:0008776">
    <property type="term" value="F:acetate kinase activity"/>
    <property type="evidence" value="ECO:0007669"/>
    <property type="project" value="UniProtKB-UniRule"/>
</dbReference>
<keyword evidence="7 9" id="KW-0067">ATP-binding</keyword>
<dbReference type="PIRSF" id="PIRSF000722">
    <property type="entry name" value="Acetate_prop_kin"/>
    <property type="match status" value="1"/>
</dbReference>
<accession>A0A508TF30</accession>
<dbReference type="SUPFAM" id="SSF53067">
    <property type="entry name" value="Actin-like ATPase domain"/>
    <property type="match status" value="2"/>
</dbReference>
<feature type="site" description="Transition state stabilizer" evidence="9">
    <location>
        <position position="178"/>
    </location>
</feature>
<comment type="catalytic activity">
    <reaction evidence="9">
        <text>acetate + ATP = acetyl phosphate + ADP</text>
        <dbReference type="Rhea" id="RHEA:11352"/>
        <dbReference type="ChEBI" id="CHEBI:22191"/>
        <dbReference type="ChEBI" id="CHEBI:30089"/>
        <dbReference type="ChEBI" id="CHEBI:30616"/>
        <dbReference type="ChEBI" id="CHEBI:456216"/>
        <dbReference type="EC" id="2.7.2.1"/>
    </reaction>
</comment>
<dbReference type="PRINTS" id="PR00471">
    <property type="entry name" value="ACETATEKNASE"/>
</dbReference>
<dbReference type="EC" id="2.7.2.1" evidence="9"/>
<evidence type="ECO:0000256" key="8">
    <source>
        <dbReference type="ARBA" id="ARBA00022842"/>
    </source>
</evidence>
<dbReference type="NCBIfam" id="TIGR00016">
    <property type="entry name" value="ackA"/>
    <property type="match status" value="1"/>
</dbReference>
<dbReference type="PROSITE" id="PS01075">
    <property type="entry name" value="ACETATE_KINASE_1"/>
    <property type="match status" value="1"/>
</dbReference>
<keyword evidence="2 9" id="KW-0963">Cytoplasm</keyword>
<feature type="active site" description="Proton donor/acceptor" evidence="9">
    <location>
        <position position="149"/>
    </location>
</feature>
<reference evidence="11" key="1">
    <citation type="submission" date="2019-02" db="EMBL/GenBank/DDBJ databases">
        <authorList>
            <person name="Pothier F.J."/>
        </authorList>
    </citation>
    <scope>NUCLEOTIDE SEQUENCE</scope>
    <source>
        <strain evidence="11">CI-1B</strain>
    </source>
</reference>
<comment type="cofactor">
    <cofactor evidence="9">
        <name>Mg(2+)</name>
        <dbReference type="ChEBI" id="CHEBI:18420"/>
    </cofactor>
    <cofactor evidence="9">
        <name>Mn(2+)</name>
        <dbReference type="ChEBI" id="CHEBI:29035"/>
    </cofactor>
    <text evidence="9">Mg(2+). Can also accept Mn(2+).</text>
</comment>
<evidence type="ECO:0000256" key="7">
    <source>
        <dbReference type="ARBA" id="ARBA00022840"/>
    </source>
</evidence>
<dbReference type="PANTHER" id="PTHR21060:SF21">
    <property type="entry name" value="ACETATE KINASE"/>
    <property type="match status" value="1"/>
</dbReference>
<dbReference type="GO" id="GO:0000287">
    <property type="term" value="F:magnesium ion binding"/>
    <property type="evidence" value="ECO:0007669"/>
    <property type="project" value="UniProtKB-UniRule"/>
</dbReference>
<feature type="binding site" evidence="9">
    <location>
        <begin position="275"/>
        <end position="277"/>
    </location>
    <ligand>
        <name>ATP</name>
        <dbReference type="ChEBI" id="CHEBI:30616"/>
    </ligand>
</feature>
<name>A0A508TF30_9BRAD</name>
<dbReference type="GO" id="GO:0005829">
    <property type="term" value="C:cytosol"/>
    <property type="evidence" value="ECO:0007669"/>
    <property type="project" value="TreeGrafter"/>
</dbReference>
<comment type="function">
    <text evidence="9">Catalyzes the formation of acetyl phosphate from acetate and ATP. Can also catalyze the reverse reaction.</text>
</comment>
<feature type="site" description="Transition state stabilizer" evidence="9">
    <location>
        <position position="233"/>
    </location>
</feature>
<feature type="binding site" evidence="9">
    <location>
        <position position="92"/>
    </location>
    <ligand>
        <name>substrate</name>
    </ligand>
</feature>
<evidence type="ECO:0000256" key="9">
    <source>
        <dbReference type="HAMAP-Rule" id="MF_00020"/>
    </source>
</evidence>
<comment type="subcellular location">
    <subcellularLocation>
        <location evidence="9">Cytoplasm</location>
    </subcellularLocation>
</comment>
<comment type="pathway">
    <text evidence="9">Metabolic intermediate biosynthesis; acetyl-CoA biosynthesis; acetyl-CoA from acetate: step 1/2.</text>
</comment>
<comment type="similarity">
    <text evidence="1 9 10">Belongs to the acetokinase family.</text>
</comment>
<dbReference type="EMBL" id="CAADFC020000016">
    <property type="protein sequence ID" value="VIO73151.1"/>
    <property type="molecule type" value="Genomic_DNA"/>
</dbReference>
<gene>
    <name evidence="11" type="primary">pduW</name>
    <name evidence="9" type="synonym">ackA</name>
    <name evidence="11" type="ORF">CI1B_47550</name>
</gene>
<protein>
    <recommendedName>
        <fullName evidence="9">Acetate kinase</fullName>
        <ecNumber evidence="9">2.7.2.1</ecNumber>
    </recommendedName>
    <alternativeName>
        <fullName evidence="9">Acetokinase</fullName>
    </alternativeName>
</protein>
<keyword evidence="5 9" id="KW-0547">Nucleotide-binding</keyword>
<dbReference type="Pfam" id="PF00871">
    <property type="entry name" value="Acetate_kinase"/>
    <property type="match status" value="1"/>
</dbReference>
<dbReference type="UniPathway" id="UPA00340">
    <property type="reaction ID" value="UER00458"/>
</dbReference>
<dbReference type="InterPro" id="IPR023865">
    <property type="entry name" value="Aliphatic_acid_kinase_CS"/>
</dbReference>
<feature type="binding site" evidence="9">
    <location>
        <begin position="200"/>
        <end position="204"/>
    </location>
    <ligand>
        <name>ATP</name>
        <dbReference type="ChEBI" id="CHEBI:30616"/>
    </ligand>
</feature>
<dbReference type="InterPro" id="IPR004372">
    <property type="entry name" value="Ac/propionate_kinase"/>
</dbReference>
<dbReference type="PROSITE" id="PS01076">
    <property type="entry name" value="ACETATE_KINASE_2"/>
    <property type="match status" value="1"/>
</dbReference>
<dbReference type="RefSeq" id="WP_347339263.1">
    <property type="nucleotide sequence ID" value="NZ_CAADFC020000016.1"/>
</dbReference>
<evidence type="ECO:0000256" key="6">
    <source>
        <dbReference type="ARBA" id="ARBA00022777"/>
    </source>
</evidence>
<evidence type="ECO:0000313" key="12">
    <source>
        <dbReference type="Proteomes" id="UP000328092"/>
    </source>
</evidence>